<sequence>MGSALFLFFFFSSTYFFLSLINRWNTKRSVTMSLKRKKKKKKALLPLQPVVPTISTMSKVDTLLKEIISSTKSAEDSVKGLIAFVKGSSSQHPELVRNLLAKSNLPLEGVSLLGLKNESLASYINNIVLVVLAHLECLENDSDTGSSAVERSIVQRVTLEKGVKPLEKKLSYQLDKMIRAYGRMEQDEMKAEQKLSDKGSEEAVESDSEDDSEDDELAYRPDASSLAKLTSSKTKSKPSSAAVSPSNEKYRPPKISAMAPPTAAKSHDIDAHMTSSKNRKLQSMEEYLQEQSDVPMMEASVGSTIVEHGRGGVKTQHDRKKEQEIQTYEEDNFVRLPTNQTKKSFKEKQRDIRNQFAGEDWSMFNNNKDVTRQGTSRKRKATTVWDRVKKKKSA</sequence>
<dbReference type="GeneID" id="8046927"/>
<dbReference type="EMBL" id="FM992690">
    <property type="protein sequence ID" value="CAX43131.1"/>
    <property type="molecule type" value="Genomic_DNA"/>
</dbReference>
<dbReference type="PANTHER" id="PTHR13237">
    <property type="entry name" value="SOMETHING ABOUT SILENCING PROTEIN 10-RELATED"/>
    <property type="match status" value="1"/>
</dbReference>
<dbReference type="HOGENOM" id="CLU_065858_0_0_1"/>
<dbReference type="PANTHER" id="PTHR13237:SF9">
    <property type="entry name" value="NEUROGUIDIN"/>
    <property type="match status" value="1"/>
</dbReference>
<feature type="compositionally biased region" description="Basic and acidic residues" evidence="1">
    <location>
        <begin position="188"/>
        <end position="201"/>
    </location>
</feature>
<dbReference type="AlphaFoldDB" id="B9WEL9"/>
<evidence type="ECO:0000313" key="4">
    <source>
        <dbReference type="Proteomes" id="UP000002605"/>
    </source>
</evidence>
<dbReference type="InterPro" id="IPR007146">
    <property type="entry name" value="Sas10/Utp3/C1D"/>
</dbReference>
<organism evidence="3 4">
    <name type="scientific">Candida dubliniensis (strain CD36 / ATCC MYA-646 / CBS 7987 / NCPF 3949 / NRRL Y-17841)</name>
    <name type="common">Yeast</name>
    <dbReference type="NCBI Taxonomy" id="573826"/>
    <lineage>
        <taxon>Eukaryota</taxon>
        <taxon>Fungi</taxon>
        <taxon>Dikarya</taxon>
        <taxon>Ascomycota</taxon>
        <taxon>Saccharomycotina</taxon>
        <taxon>Pichiomycetes</taxon>
        <taxon>Debaryomycetaceae</taxon>
        <taxon>Candida/Lodderomyces clade</taxon>
        <taxon>Candida</taxon>
    </lineage>
</organism>
<dbReference type="Pfam" id="PF04000">
    <property type="entry name" value="Sas10_Utp3"/>
    <property type="match status" value="1"/>
</dbReference>
<accession>B9WEL9</accession>
<feature type="region of interest" description="Disordered" evidence="1">
    <location>
        <begin position="188"/>
        <end position="282"/>
    </location>
</feature>
<name>B9WEL9_CANDC</name>
<dbReference type="Proteomes" id="UP000002605">
    <property type="component" value="Chromosome 3"/>
</dbReference>
<evidence type="ECO:0000256" key="1">
    <source>
        <dbReference type="SAM" id="MobiDB-lite"/>
    </source>
</evidence>
<feature type="compositionally biased region" description="Low complexity" evidence="1">
    <location>
        <begin position="223"/>
        <end position="246"/>
    </location>
</feature>
<feature type="compositionally biased region" description="Basic and acidic residues" evidence="1">
    <location>
        <begin position="344"/>
        <end position="353"/>
    </location>
</feature>
<feature type="region of interest" description="Disordered" evidence="1">
    <location>
        <begin position="308"/>
        <end position="394"/>
    </location>
</feature>
<dbReference type="KEGG" id="cdu:CD36_86350"/>
<dbReference type="GO" id="GO:0032040">
    <property type="term" value="C:small-subunit processome"/>
    <property type="evidence" value="ECO:0007669"/>
    <property type="project" value="TreeGrafter"/>
</dbReference>
<feature type="compositionally biased region" description="Polar residues" evidence="1">
    <location>
        <begin position="363"/>
        <end position="374"/>
    </location>
</feature>
<reference evidence="3 4" key="1">
    <citation type="journal article" date="2009" name="Genome Res.">
        <title>Comparative genomics of the fungal pathogens Candida dubliniensis and Candida albicans.</title>
        <authorList>
            <person name="Jackson A.P."/>
            <person name="Gamble J.A."/>
            <person name="Yeomans T."/>
            <person name="Moran G.P."/>
            <person name="Saunders D."/>
            <person name="Harris D."/>
            <person name="Aslett M."/>
            <person name="Barrell J.F."/>
            <person name="Butler G."/>
            <person name="Citiulo F."/>
            <person name="Coleman D.C."/>
            <person name="de Groot P.W.J."/>
            <person name="Goodwin T.J."/>
            <person name="Quail M.A."/>
            <person name="McQuillan J."/>
            <person name="Munro C.A."/>
            <person name="Pain A."/>
            <person name="Poulter R.T."/>
            <person name="Rajandream M.A."/>
            <person name="Renauld H."/>
            <person name="Spiering M.J."/>
            <person name="Tivey A."/>
            <person name="Gow N.A.R."/>
            <person name="Barrell B."/>
            <person name="Sullivan D.J."/>
            <person name="Berriman M."/>
        </authorList>
    </citation>
    <scope>NUCLEOTIDE SEQUENCE [LARGE SCALE GENOMIC DNA]</scope>
    <source>
        <strain evidence="4">CD36 / ATCC MYA-646 / CBS 7987 / NCPF 3949 / NRRL Y-17841</strain>
    </source>
</reference>
<protein>
    <submittedName>
        <fullName evidence="3">U3 small nucleolar ribonucleoprotein protein, putative</fullName>
    </submittedName>
</protein>
<feature type="compositionally biased region" description="Basic and acidic residues" evidence="1">
    <location>
        <begin position="308"/>
        <end position="324"/>
    </location>
</feature>
<gene>
    <name evidence="2" type="ordered locus">Cd36_86350</name>
    <name evidence="3" type="ORF">CD36_86350</name>
</gene>
<feature type="compositionally biased region" description="Acidic residues" evidence="1">
    <location>
        <begin position="202"/>
        <end position="216"/>
    </location>
</feature>
<keyword evidence="4" id="KW-1185">Reference proteome</keyword>
<dbReference type="GO" id="GO:0000462">
    <property type="term" value="P:maturation of SSU-rRNA from tricistronic rRNA transcript (SSU-rRNA, 5.8S rRNA, LSU-rRNA)"/>
    <property type="evidence" value="ECO:0007669"/>
    <property type="project" value="TreeGrafter"/>
</dbReference>
<dbReference type="CGD" id="CAL0000169930">
    <property type="gene designation" value="Cd36_86350"/>
</dbReference>
<keyword evidence="3" id="KW-0687">Ribonucleoprotein</keyword>
<evidence type="ECO:0000313" key="2">
    <source>
        <dbReference type="CGD" id="CAL0000169930"/>
    </source>
</evidence>
<evidence type="ECO:0000313" key="3">
    <source>
        <dbReference type="EMBL" id="CAX43131.1"/>
    </source>
</evidence>
<dbReference type="eggNOG" id="KOG3117">
    <property type="taxonomic scope" value="Eukaryota"/>
</dbReference>
<dbReference type="OrthoDB" id="203440at2759"/>
<dbReference type="VEuPathDB" id="FungiDB:CD36_86350"/>
<proteinExistence type="predicted"/>
<dbReference type="RefSeq" id="XP_002419536.1">
    <property type="nucleotide sequence ID" value="XM_002419491.1"/>
</dbReference>